<gene>
    <name evidence="2" type="ORF">P353_26840</name>
</gene>
<dbReference type="EMBL" id="AWOR01000099">
    <property type="protein sequence ID" value="KGH24257.1"/>
    <property type="molecule type" value="Genomic_DNA"/>
</dbReference>
<evidence type="ECO:0000313" key="2">
    <source>
        <dbReference type="EMBL" id="KGH24257.1"/>
    </source>
</evidence>
<dbReference type="AlphaFoldDB" id="A0A096H641"/>
<dbReference type="RefSeq" id="WP_034375926.1">
    <property type="nucleotide sequence ID" value="NZ_AWOR01000099.1"/>
</dbReference>
<feature type="compositionally biased region" description="Polar residues" evidence="1">
    <location>
        <begin position="12"/>
        <end position="24"/>
    </location>
</feature>
<evidence type="ECO:0000256" key="1">
    <source>
        <dbReference type="SAM" id="MobiDB-lite"/>
    </source>
</evidence>
<accession>A0A096H641</accession>
<dbReference type="Proteomes" id="UP000029553">
    <property type="component" value="Unassembled WGS sequence"/>
</dbReference>
<feature type="region of interest" description="Disordered" evidence="1">
    <location>
        <begin position="12"/>
        <end position="43"/>
    </location>
</feature>
<comment type="caution">
    <text evidence="2">The sequence shown here is derived from an EMBL/GenBank/DDBJ whole genome shotgun (WGS) entry which is preliminary data.</text>
</comment>
<name>A0A096H641_COMTE</name>
<protein>
    <submittedName>
        <fullName evidence="2">Uncharacterized protein</fullName>
    </submittedName>
</protein>
<reference evidence="2 3" key="1">
    <citation type="submission" date="2013-09" db="EMBL/GenBank/DDBJ databases">
        <title>High correlation between genotypes and phenotypes of environmental bacteria Comamonas testosteroni strains.</title>
        <authorList>
            <person name="Liu L."/>
            <person name="Zhu W."/>
            <person name="Xia X."/>
            <person name="Xu B."/>
            <person name="Luo M."/>
            <person name="Wang G."/>
        </authorList>
    </citation>
    <scope>NUCLEOTIDE SEQUENCE [LARGE SCALE GENOMIC DNA]</scope>
    <source>
        <strain evidence="2 3">JL40</strain>
    </source>
</reference>
<proteinExistence type="predicted"/>
<sequence length="81" mass="8665">MSLSIWAVQQISGCGTGDSESSGRPGSKTRQSSQKAQRQQLSKKQSLLTAVDAAAANRLLSFETLQFMSAFPEASHSGQVY</sequence>
<evidence type="ECO:0000313" key="3">
    <source>
        <dbReference type="Proteomes" id="UP000029553"/>
    </source>
</evidence>
<organism evidence="2 3">
    <name type="scientific">Comamonas testosteroni</name>
    <name type="common">Pseudomonas testosteroni</name>
    <dbReference type="NCBI Taxonomy" id="285"/>
    <lineage>
        <taxon>Bacteria</taxon>
        <taxon>Pseudomonadati</taxon>
        <taxon>Pseudomonadota</taxon>
        <taxon>Betaproteobacteria</taxon>
        <taxon>Burkholderiales</taxon>
        <taxon>Comamonadaceae</taxon>
        <taxon>Comamonas</taxon>
    </lineage>
</organism>
<feature type="compositionally biased region" description="Low complexity" evidence="1">
    <location>
        <begin position="28"/>
        <end position="43"/>
    </location>
</feature>